<keyword evidence="4" id="KW-0479">Metal-binding</keyword>
<dbReference type="SUPFAM" id="SSF52972">
    <property type="entry name" value="ITPase-like"/>
    <property type="match status" value="1"/>
</dbReference>
<reference evidence="15 16" key="2">
    <citation type="journal article" date="2013" name="PLoS ONE">
        <title>Whole genome mapping and re-organization of the nuclear and mitochondrial genomes of Babesia microti isolates.</title>
        <authorList>
            <person name="Cornillot E."/>
            <person name="Dassouli A."/>
            <person name="Garg A."/>
            <person name="Pachikara N."/>
            <person name="Randazzo S."/>
            <person name="Depoix D."/>
            <person name="Carcy B."/>
            <person name="Delbecq S."/>
            <person name="Frutos R."/>
            <person name="Silva J.C."/>
            <person name="Sutton R."/>
            <person name="Krause P.J."/>
            <person name="Mamoun C.B."/>
        </authorList>
    </citation>
    <scope>NUCLEOTIDE SEQUENCE [LARGE SCALE GENOMIC DNA]</scope>
    <source>
        <strain evidence="15 16">RI</strain>
    </source>
</reference>
<gene>
    <name evidence="15" type="ORF">BmR1_04g05230</name>
</gene>
<keyword evidence="5" id="KW-0547">Nucleotide-binding</keyword>
<evidence type="ECO:0000256" key="7">
    <source>
        <dbReference type="ARBA" id="ARBA00022842"/>
    </source>
</evidence>
<keyword evidence="8" id="KW-0546">Nucleotide metabolism</keyword>
<sequence>MELTFCSSNKNKYLELSKCFAHLATINWAQLDIPEIQGSLDEIVTYKADYAYKTLNKPVLVEDTALGFTALNGLPGQYIKTFVSKLSLSDITKLLDGFPDKTAVATTTIGFHDGTRVHTFSGSLKGKIVQPRGQFSFGWDPIFVPEFSKSTFAEMTHEEKVRDSHRTRAINAFKQYIYGMN</sequence>
<keyword evidence="16" id="KW-1185">Reference proteome</keyword>
<keyword evidence="7" id="KW-0460">Magnesium</keyword>
<dbReference type="EC" id="3.6.1.66" evidence="10"/>
<comment type="function">
    <text evidence="9">Pyrophosphatase that hydrolyzes the non-canonical purine nucleotides inosine triphosphate (ITP), deoxyinosine triphosphate (dITP) as well as 2'-deoxy-N-6-hydroxylaminopurine triphosphate (dHAPTP) and xanthosine 5'-triphosphate (XTP) to their respective monophosphate derivatives. The enzyme does not distinguish between the deoxy- and ribose forms. Probably excludes non-canonical purines from RNA and DNA precursor pools, thus preventing their incorporation into RNA and DNA and avoiding chromosomal lesions.</text>
</comment>
<evidence type="ECO:0000256" key="4">
    <source>
        <dbReference type="ARBA" id="ARBA00022723"/>
    </source>
</evidence>
<evidence type="ECO:0000256" key="6">
    <source>
        <dbReference type="ARBA" id="ARBA00022801"/>
    </source>
</evidence>
<dbReference type="GO" id="GO:0000166">
    <property type="term" value="F:nucleotide binding"/>
    <property type="evidence" value="ECO:0007669"/>
    <property type="project" value="UniProtKB-KW"/>
</dbReference>
<keyword evidence="6 14" id="KW-0378">Hydrolase</keyword>
<evidence type="ECO:0000256" key="8">
    <source>
        <dbReference type="ARBA" id="ARBA00023080"/>
    </source>
</evidence>
<reference evidence="15 16" key="1">
    <citation type="journal article" date="2012" name="Nucleic Acids Res.">
        <title>Sequencing of the smallest Apicomplexan genome from the human pathogen Babesia microti.</title>
        <authorList>
            <person name="Cornillot E."/>
            <person name="Hadj-Kaddour K."/>
            <person name="Dassouli A."/>
            <person name="Noel B."/>
            <person name="Ranwez V."/>
            <person name="Vacherie B."/>
            <person name="Augagneur Y."/>
            <person name="Bres V."/>
            <person name="Duclos A."/>
            <person name="Randazzo S."/>
            <person name="Carcy B."/>
            <person name="Debierre-Grockiego F."/>
            <person name="Delbecq S."/>
            <person name="Moubri-Menage K."/>
            <person name="Shams-Eldin H."/>
            <person name="Usmani-Brown S."/>
            <person name="Bringaud F."/>
            <person name="Wincker P."/>
            <person name="Vivares C.P."/>
            <person name="Schwarz R.T."/>
            <person name="Schetters T.P."/>
            <person name="Krause P.J."/>
            <person name="Gorenflot A."/>
            <person name="Berry V."/>
            <person name="Barbe V."/>
            <person name="Ben Mamoun C."/>
        </authorList>
    </citation>
    <scope>NUCLEOTIDE SEQUENCE [LARGE SCALE GENOMIC DNA]</scope>
    <source>
        <strain evidence="15 16">RI</strain>
    </source>
</reference>
<evidence type="ECO:0000256" key="5">
    <source>
        <dbReference type="ARBA" id="ARBA00022741"/>
    </source>
</evidence>
<evidence type="ECO:0000256" key="11">
    <source>
        <dbReference type="ARBA" id="ARBA00093218"/>
    </source>
</evidence>
<dbReference type="CDD" id="cd00515">
    <property type="entry name" value="HAM1"/>
    <property type="match status" value="1"/>
</dbReference>
<dbReference type="InterPro" id="IPR002637">
    <property type="entry name" value="RdgB/HAM1"/>
</dbReference>
<dbReference type="InterPro" id="IPR029001">
    <property type="entry name" value="ITPase-like_fam"/>
</dbReference>
<evidence type="ECO:0000313" key="15">
    <source>
        <dbReference type="EMBL" id="SIO73528.1"/>
    </source>
</evidence>
<evidence type="ECO:0000256" key="14">
    <source>
        <dbReference type="RuleBase" id="RU003781"/>
    </source>
</evidence>
<dbReference type="RefSeq" id="XP_021337620.1">
    <property type="nucleotide sequence ID" value="XM_021482364.1"/>
</dbReference>
<evidence type="ECO:0000256" key="1">
    <source>
        <dbReference type="ARBA" id="ARBA00004496"/>
    </source>
</evidence>
<proteinExistence type="inferred from homology"/>
<dbReference type="Gene3D" id="3.90.950.10">
    <property type="match status" value="1"/>
</dbReference>
<keyword evidence="3" id="KW-0963">Cytoplasm</keyword>
<accession>A0A1N6LXC4</accession>
<reference evidence="15 16" key="3">
    <citation type="journal article" date="2016" name="Sci. Rep.">
        <title>Genome-wide diversity and gene expression profiling of Babesia microti isolates identify polymorphic genes that mediate host-pathogen interactions.</title>
        <authorList>
            <person name="Silva J.C."/>
            <person name="Cornillot E."/>
            <person name="McCracken C."/>
            <person name="Usmani-Brown S."/>
            <person name="Dwivedi A."/>
            <person name="Ifeonu O.O."/>
            <person name="Crabtree J."/>
            <person name="Gotia H.T."/>
            <person name="Virji A.Z."/>
            <person name="Reynes C."/>
            <person name="Colinge J."/>
            <person name="Kumar V."/>
            <person name="Lawres L."/>
            <person name="Pazzi J.E."/>
            <person name="Pablo J.V."/>
            <person name="Hung C."/>
            <person name="Brancato J."/>
            <person name="Kumari P."/>
            <person name="Orvis J."/>
            <person name="Tretina K."/>
            <person name="Chibucos M."/>
            <person name="Ott S."/>
            <person name="Sadzewicz L."/>
            <person name="Sengamalay N."/>
            <person name="Shetty A.C."/>
            <person name="Su Q."/>
            <person name="Tallon L."/>
            <person name="Fraser C.M."/>
            <person name="Frutos R."/>
            <person name="Molina D.M."/>
            <person name="Krause P.J."/>
            <person name="Ben Mamoun C."/>
        </authorList>
    </citation>
    <scope>NUCLEOTIDE SEQUENCE [LARGE SCALE GENOMIC DNA]</scope>
    <source>
        <strain evidence="15 16">RI</strain>
    </source>
</reference>
<dbReference type="GO" id="GO:0036220">
    <property type="term" value="F:ITP diphosphatase activity"/>
    <property type="evidence" value="ECO:0007669"/>
    <property type="project" value="UniProtKB-EC"/>
</dbReference>
<dbReference type="KEGG" id="bmic:BmR1_04g05230"/>
<dbReference type="PANTHER" id="PTHR11067">
    <property type="entry name" value="INOSINE TRIPHOSPHATE PYROPHOSPHATASE/HAM1 PROTEIN"/>
    <property type="match status" value="1"/>
</dbReference>
<dbReference type="Proteomes" id="UP000002899">
    <property type="component" value="Chromosome IV"/>
</dbReference>
<comment type="catalytic activity">
    <reaction evidence="11">
        <text>ITP + H2O = IMP + diphosphate + H(+)</text>
        <dbReference type="Rhea" id="RHEA:29399"/>
        <dbReference type="ChEBI" id="CHEBI:15377"/>
        <dbReference type="ChEBI" id="CHEBI:15378"/>
        <dbReference type="ChEBI" id="CHEBI:33019"/>
        <dbReference type="ChEBI" id="CHEBI:58053"/>
        <dbReference type="ChEBI" id="CHEBI:61402"/>
        <dbReference type="EC" id="3.6.1.66"/>
    </reaction>
    <physiologicalReaction direction="left-to-right" evidence="11">
        <dbReference type="Rhea" id="RHEA:29400"/>
    </physiologicalReaction>
</comment>
<evidence type="ECO:0000256" key="12">
    <source>
        <dbReference type="ARBA" id="ARBA00093255"/>
    </source>
</evidence>
<dbReference type="GeneID" id="24425690"/>
<dbReference type="NCBIfam" id="TIGR00042">
    <property type="entry name" value="RdgB/HAM1 family non-canonical purine NTP pyrophosphatase"/>
    <property type="match status" value="1"/>
</dbReference>
<dbReference type="VEuPathDB" id="PiroplasmaDB:BmR1_04g05230"/>
<evidence type="ECO:0000256" key="9">
    <source>
        <dbReference type="ARBA" id="ARBA00054940"/>
    </source>
</evidence>
<dbReference type="Pfam" id="PF01725">
    <property type="entry name" value="Ham1p_like"/>
    <property type="match status" value="1"/>
</dbReference>
<dbReference type="GO" id="GO:0009117">
    <property type="term" value="P:nucleotide metabolic process"/>
    <property type="evidence" value="ECO:0007669"/>
    <property type="project" value="UniProtKB-KW"/>
</dbReference>
<protein>
    <recommendedName>
        <fullName evidence="10">XTP/dITP diphosphatase</fullName>
        <ecNumber evidence="10">3.6.1.66</ecNumber>
    </recommendedName>
</protein>
<dbReference type="AlphaFoldDB" id="A0A1N6LXC4"/>
<evidence type="ECO:0000256" key="2">
    <source>
        <dbReference type="ARBA" id="ARBA00008023"/>
    </source>
</evidence>
<comment type="catalytic activity">
    <reaction evidence="13">
        <text>N(6)-hydroxy-dATP + H2O = N(6)-hydroxy-dAMP + diphosphate + H(+)</text>
        <dbReference type="Rhea" id="RHEA:83971"/>
        <dbReference type="ChEBI" id="CHEBI:15377"/>
        <dbReference type="ChEBI" id="CHEBI:15378"/>
        <dbReference type="ChEBI" id="CHEBI:33019"/>
        <dbReference type="ChEBI" id="CHEBI:233529"/>
        <dbReference type="ChEBI" id="CHEBI:233530"/>
    </reaction>
    <physiologicalReaction direction="left-to-right" evidence="13">
        <dbReference type="Rhea" id="RHEA:83972"/>
    </physiologicalReaction>
</comment>
<comment type="similarity">
    <text evidence="2 14">Belongs to the HAM1 NTPase family.</text>
</comment>
<evidence type="ECO:0000313" key="16">
    <source>
        <dbReference type="Proteomes" id="UP000002899"/>
    </source>
</evidence>
<evidence type="ECO:0000256" key="3">
    <source>
        <dbReference type="ARBA" id="ARBA00022490"/>
    </source>
</evidence>
<dbReference type="GO" id="GO:0005737">
    <property type="term" value="C:cytoplasm"/>
    <property type="evidence" value="ECO:0007669"/>
    <property type="project" value="UniProtKB-SubCell"/>
</dbReference>
<dbReference type="PANTHER" id="PTHR11067:SF9">
    <property type="entry name" value="INOSINE TRIPHOSPHATE PYROPHOSPHATASE"/>
    <property type="match status" value="1"/>
</dbReference>
<dbReference type="EMBL" id="LN871599">
    <property type="protein sequence ID" value="SIO73528.1"/>
    <property type="molecule type" value="Genomic_DNA"/>
</dbReference>
<name>A0A1N6LXC4_BABMR</name>
<comment type="catalytic activity">
    <reaction evidence="12">
        <text>dITP + H2O = dIMP + diphosphate + H(+)</text>
        <dbReference type="Rhea" id="RHEA:28342"/>
        <dbReference type="ChEBI" id="CHEBI:15377"/>
        <dbReference type="ChEBI" id="CHEBI:15378"/>
        <dbReference type="ChEBI" id="CHEBI:33019"/>
        <dbReference type="ChEBI" id="CHEBI:61194"/>
        <dbReference type="ChEBI" id="CHEBI:61382"/>
        <dbReference type="EC" id="3.6.1.66"/>
    </reaction>
    <physiologicalReaction direction="left-to-right" evidence="12">
        <dbReference type="Rhea" id="RHEA:28343"/>
    </physiologicalReaction>
</comment>
<evidence type="ECO:0000256" key="10">
    <source>
        <dbReference type="ARBA" id="ARBA00066468"/>
    </source>
</evidence>
<comment type="subcellular location">
    <subcellularLocation>
        <location evidence="1">Cytoplasm</location>
    </subcellularLocation>
</comment>
<dbReference type="FunFam" id="3.90.950.10:FF:000003">
    <property type="entry name" value="Inosine triphosphate pyrophosphatase"/>
    <property type="match status" value="1"/>
</dbReference>
<evidence type="ECO:0000256" key="13">
    <source>
        <dbReference type="ARBA" id="ARBA00093271"/>
    </source>
</evidence>
<dbReference type="GO" id="GO:0009143">
    <property type="term" value="P:nucleoside triphosphate catabolic process"/>
    <property type="evidence" value="ECO:0007669"/>
    <property type="project" value="InterPro"/>
</dbReference>
<dbReference type="OrthoDB" id="6288734at2759"/>
<dbReference type="GO" id="GO:0046872">
    <property type="term" value="F:metal ion binding"/>
    <property type="evidence" value="ECO:0007669"/>
    <property type="project" value="UniProtKB-KW"/>
</dbReference>
<organism evidence="15 16">
    <name type="scientific">Babesia microti (strain RI)</name>
    <dbReference type="NCBI Taxonomy" id="1133968"/>
    <lineage>
        <taxon>Eukaryota</taxon>
        <taxon>Sar</taxon>
        <taxon>Alveolata</taxon>
        <taxon>Apicomplexa</taxon>
        <taxon>Aconoidasida</taxon>
        <taxon>Piroplasmida</taxon>
        <taxon>Babesiidae</taxon>
        <taxon>Babesia</taxon>
    </lineage>
</organism>
<dbReference type="GO" id="GO:0035870">
    <property type="term" value="F:dITP diphosphatase activity"/>
    <property type="evidence" value="ECO:0007669"/>
    <property type="project" value="RHEA"/>
</dbReference>